<evidence type="ECO:0000313" key="3">
    <source>
        <dbReference type="EMBL" id="QHU19932.1"/>
    </source>
</evidence>
<protein>
    <submittedName>
        <fullName evidence="3">Uncharacterized protein</fullName>
    </submittedName>
</protein>
<feature type="transmembrane region" description="Helical" evidence="2">
    <location>
        <begin position="345"/>
        <end position="364"/>
    </location>
</feature>
<feature type="compositionally biased region" description="Polar residues" evidence="1">
    <location>
        <begin position="585"/>
        <end position="599"/>
    </location>
</feature>
<feature type="compositionally biased region" description="Polar residues" evidence="1">
    <location>
        <begin position="11"/>
        <end position="48"/>
    </location>
</feature>
<accession>A0A6C0KPM3</accession>
<evidence type="ECO:0000256" key="1">
    <source>
        <dbReference type="SAM" id="MobiDB-lite"/>
    </source>
</evidence>
<keyword evidence="2" id="KW-0812">Transmembrane</keyword>
<evidence type="ECO:0000256" key="2">
    <source>
        <dbReference type="SAM" id="Phobius"/>
    </source>
</evidence>
<feature type="transmembrane region" description="Helical" evidence="2">
    <location>
        <begin position="213"/>
        <end position="240"/>
    </location>
</feature>
<organism evidence="3">
    <name type="scientific">viral metagenome</name>
    <dbReference type="NCBI Taxonomy" id="1070528"/>
    <lineage>
        <taxon>unclassified sequences</taxon>
        <taxon>metagenomes</taxon>
        <taxon>organismal metagenomes</taxon>
    </lineage>
</organism>
<feature type="compositionally biased region" description="Low complexity" evidence="1">
    <location>
        <begin position="51"/>
        <end position="68"/>
    </location>
</feature>
<reference evidence="3" key="1">
    <citation type="journal article" date="2020" name="Nature">
        <title>Giant virus diversity and host interactions through global metagenomics.</title>
        <authorList>
            <person name="Schulz F."/>
            <person name="Roux S."/>
            <person name="Paez-Espino D."/>
            <person name="Jungbluth S."/>
            <person name="Walsh D.A."/>
            <person name="Denef V.J."/>
            <person name="McMahon K.D."/>
            <person name="Konstantinidis K.T."/>
            <person name="Eloe-Fadrosh E.A."/>
            <person name="Kyrpides N.C."/>
            <person name="Woyke T."/>
        </authorList>
    </citation>
    <scope>NUCLEOTIDE SEQUENCE</scope>
    <source>
        <strain evidence="3">GVMAG-S-3300013014-113</strain>
    </source>
</reference>
<dbReference type="AlphaFoldDB" id="A0A6C0KPM3"/>
<keyword evidence="2" id="KW-1133">Transmembrane helix</keyword>
<feature type="transmembrane region" description="Helical" evidence="2">
    <location>
        <begin position="385"/>
        <end position="407"/>
    </location>
</feature>
<feature type="transmembrane region" description="Helical" evidence="2">
    <location>
        <begin position="301"/>
        <end position="325"/>
    </location>
</feature>
<feature type="compositionally biased region" description="Basic and acidic residues" evidence="1">
    <location>
        <begin position="571"/>
        <end position="583"/>
    </location>
</feature>
<feature type="region of interest" description="Disordered" evidence="1">
    <location>
        <begin position="571"/>
        <end position="601"/>
    </location>
</feature>
<keyword evidence="2" id="KW-0472">Membrane</keyword>
<dbReference type="EMBL" id="MN740959">
    <property type="protein sequence ID" value="QHU19932.1"/>
    <property type="molecule type" value="Genomic_DNA"/>
</dbReference>
<sequence>MDGGLGEIKKQSQPPGISKGGSSLNPAITKTTPSSKLGISKTTPSSKLGISKTTPSSNSTQQPPSINSIKSSKHGILSKYVSVNDVNMESDTRPADKNTNIQKAKKKFDMARQPFTPISILNKVEEEVDSAESEANLPAKKVAINFMGWAMKVFNYVIKLGTSGMGYARVAIPQKIEELLDEVQNDSKQKNSENKKPMIGGGRKLSDIFKLQYIPGSFSLLAFIFLIIFLLWVIIMWLLNKFLGDKYTLPNVKFNKKTTQIVYSIFFAITSLFLMFYLFIDYFRILGPELDIVQIFKQCIGGFYILWPMAILIIGSGIAKAFYKISCNGNKPNVLSWAKIVESSALYILGICVLFTVIFLFKPVNVIYNKILPSIFRRFFDKARVSVAVTLKLMVIYILLRMITIMLEDIISNKIVFFISKLNKDVVAPPVDCNAEEEEKNAKQSEIANILEEIYMYISGIIVCIIIVFIMIIQSPHPYIASVYKINDNVGSVFLKVSDLSTKYILENGANKKDCNEKSKGSGFFSLPAISTSGRGAIVSNKIQNYLDSLADMKDADIELEDLKRGRAAEDARALAQASREKAPAQSTTTTPDNSSSGKGKTLKELFAESAANKAREAEDIARTPTSKAPALNPEKQLEQIPKLSLENQLKQIPDTEPIKIDII</sequence>
<feature type="region of interest" description="Disordered" evidence="1">
    <location>
        <begin position="614"/>
        <end position="644"/>
    </location>
</feature>
<proteinExistence type="predicted"/>
<feature type="transmembrane region" description="Helical" evidence="2">
    <location>
        <begin position="260"/>
        <end position="280"/>
    </location>
</feature>
<feature type="region of interest" description="Disordered" evidence="1">
    <location>
        <begin position="1"/>
        <end position="71"/>
    </location>
</feature>
<name>A0A6C0KPM3_9ZZZZ</name>
<feature type="transmembrane region" description="Helical" evidence="2">
    <location>
        <begin position="454"/>
        <end position="473"/>
    </location>
</feature>